<comment type="caution">
    <text evidence="1">The sequence shown here is derived from an EMBL/GenBank/DDBJ whole genome shotgun (WGS) entry which is preliminary data.</text>
</comment>
<name>A0ABP8HFP4_9BACT</name>
<accession>A0ABP8HFP4</accession>
<sequence>MLMLIRTLSAAFGAALLLTACSSKRSRVHVVTNYTKLTEARSDSVDRFTFSDPGLYPMEHVLEVEADAFVLTRAGKTLRFPGTGPGHYVVNFGTDTLASMPLAYGSAWEQFMQASGTDRFGNAKLDTRLDSLRAAAERRKEEQRLASGQTDFQFLMPDSLKLVSRNQEAQLFISHEAPKQIEVERGENVEYYQIASFERLMKEALQQLKEERPDTRELLQRAIRSDQQ</sequence>
<protein>
    <recommendedName>
        <fullName evidence="3">DUF4369 domain-containing protein</fullName>
    </recommendedName>
</protein>
<evidence type="ECO:0000313" key="1">
    <source>
        <dbReference type="EMBL" id="GAA4338663.1"/>
    </source>
</evidence>
<evidence type="ECO:0000313" key="2">
    <source>
        <dbReference type="Proteomes" id="UP001501725"/>
    </source>
</evidence>
<proteinExistence type="predicted"/>
<gene>
    <name evidence="1" type="ORF">GCM10023184_35250</name>
</gene>
<evidence type="ECO:0008006" key="3">
    <source>
        <dbReference type="Google" id="ProtNLM"/>
    </source>
</evidence>
<dbReference type="EMBL" id="BAABGY010000011">
    <property type="protein sequence ID" value="GAA4338663.1"/>
    <property type="molecule type" value="Genomic_DNA"/>
</dbReference>
<reference evidence="2" key="1">
    <citation type="journal article" date="2019" name="Int. J. Syst. Evol. Microbiol.">
        <title>The Global Catalogue of Microorganisms (GCM) 10K type strain sequencing project: providing services to taxonomists for standard genome sequencing and annotation.</title>
        <authorList>
            <consortium name="The Broad Institute Genomics Platform"/>
            <consortium name="The Broad Institute Genome Sequencing Center for Infectious Disease"/>
            <person name="Wu L."/>
            <person name="Ma J."/>
        </authorList>
    </citation>
    <scope>NUCLEOTIDE SEQUENCE [LARGE SCALE GENOMIC DNA]</scope>
    <source>
        <strain evidence="2">JCM 17919</strain>
    </source>
</reference>
<keyword evidence="2" id="KW-1185">Reference proteome</keyword>
<dbReference type="Proteomes" id="UP001501725">
    <property type="component" value="Unassembled WGS sequence"/>
</dbReference>
<organism evidence="1 2">
    <name type="scientific">Flaviaesturariibacter amylovorans</name>
    <dbReference type="NCBI Taxonomy" id="1084520"/>
    <lineage>
        <taxon>Bacteria</taxon>
        <taxon>Pseudomonadati</taxon>
        <taxon>Bacteroidota</taxon>
        <taxon>Chitinophagia</taxon>
        <taxon>Chitinophagales</taxon>
        <taxon>Chitinophagaceae</taxon>
        <taxon>Flaviaestuariibacter</taxon>
    </lineage>
</organism>
<dbReference type="PROSITE" id="PS51257">
    <property type="entry name" value="PROKAR_LIPOPROTEIN"/>
    <property type="match status" value="1"/>
</dbReference>